<comment type="similarity">
    <text evidence="1">Belongs to the amidinotransferase family.</text>
</comment>
<reference evidence="3 4" key="1">
    <citation type="journal article" date="2019" name="Int. J. Syst. Evol. Microbiol.">
        <title>The Global Catalogue of Microorganisms (GCM) 10K type strain sequencing project: providing services to taxonomists for standard genome sequencing and annotation.</title>
        <authorList>
            <consortium name="The Broad Institute Genomics Platform"/>
            <consortium name="The Broad Institute Genome Sequencing Center for Infectious Disease"/>
            <person name="Wu L."/>
            <person name="Ma J."/>
        </authorList>
    </citation>
    <scope>NUCLEOTIDE SEQUENCE [LARGE SCALE GENOMIC DNA]</scope>
    <source>
        <strain evidence="3 4">JCM 13004</strain>
    </source>
</reference>
<dbReference type="InterPro" id="IPR033195">
    <property type="entry name" value="AmidinoTrfase"/>
</dbReference>
<comment type="caution">
    <text evidence="3">The sequence shown here is derived from an EMBL/GenBank/DDBJ whole genome shotgun (WGS) entry which is preliminary data.</text>
</comment>
<name>A0ABN1X1B6_9ACTN</name>
<dbReference type="PANTHER" id="PTHR10488">
    <property type="entry name" value="GLYCINE AMIDINOTRANSFERASE, MITOCHONDRIAL"/>
    <property type="match status" value="1"/>
</dbReference>
<organism evidence="3 4">
    <name type="scientific">Kitasatospora nipponensis</name>
    <dbReference type="NCBI Taxonomy" id="258049"/>
    <lineage>
        <taxon>Bacteria</taxon>
        <taxon>Bacillati</taxon>
        <taxon>Actinomycetota</taxon>
        <taxon>Actinomycetes</taxon>
        <taxon>Kitasatosporales</taxon>
        <taxon>Streptomycetaceae</taxon>
        <taxon>Kitasatospora</taxon>
    </lineage>
</organism>
<dbReference type="PANTHER" id="PTHR10488:SF1">
    <property type="entry name" value="GLYCINE AMIDINOTRANSFERASE, MITOCHONDRIAL"/>
    <property type="match status" value="1"/>
</dbReference>
<dbReference type="Gene3D" id="3.75.10.10">
    <property type="entry name" value="L-arginine/glycine Amidinotransferase, Chain A"/>
    <property type="match status" value="1"/>
</dbReference>
<evidence type="ECO:0000313" key="4">
    <source>
        <dbReference type="Proteomes" id="UP001500037"/>
    </source>
</evidence>
<accession>A0ABN1X1B6</accession>
<protein>
    <submittedName>
        <fullName evidence="3">Amidinotransferase</fullName>
    </submittedName>
</protein>
<keyword evidence="2" id="KW-0808">Transferase</keyword>
<evidence type="ECO:0000256" key="1">
    <source>
        <dbReference type="ARBA" id="ARBA00006943"/>
    </source>
</evidence>
<dbReference type="SUPFAM" id="SSF55909">
    <property type="entry name" value="Pentein"/>
    <property type="match status" value="1"/>
</dbReference>
<dbReference type="RefSeq" id="WP_344446131.1">
    <property type="nucleotide sequence ID" value="NZ_BAAALF010000213.1"/>
</dbReference>
<keyword evidence="4" id="KW-1185">Reference proteome</keyword>
<dbReference type="Proteomes" id="UP001500037">
    <property type="component" value="Unassembled WGS sequence"/>
</dbReference>
<proteinExistence type="inferred from homology"/>
<gene>
    <name evidence="3" type="ORF">GCM10009665_69000</name>
</gene>
<evidence type="ECO:0000313" key="3">
    <source>
        <dbReference type="EMBL" id="GAA1270911.1"/>
    </source>
</evidence>
<dbReference type="EMBL" id="BAAALF010000213">
    <property type="protein sequence ID" value="GAA1270911.1"/>
    <property type="molecule type" value="Genomic_DNA"/>
</dbReference>
<evidence type="ECO:0000256" key="2">
    <source>
        <dbReference type="ARBA" id="ARBA00022679"/>
    </source>
</evidence>
<sequence length="373" mass="40909">MSSSARPVNSWDEFSTLREVVVGSAVGARLPSQADPSSWLSCFPKTPADELAAIPVGSYARRVVEETEEDLEALCATLRDLGVTVHRPEVIDHAAEFASPQWSAEGGFHSYCPRDLTLVVGDTVIEVASPMRARYFEVFGLRTLFHDYLRAGSRWLCAPRPQLRDELFEFDEDGLPLLGESEPVFDAANVLRLGRDVFYQVSRSGNELGLRWLESTLGLLGDLRLHPLRGIYGYTHIDSTIALLRPGLVLLNPERIRPDTVPEALRGWDVLWCPPAEAVAQAPAEPAGGPAPEALGGAPEHTLSESWIGMNLLMVNPETAIVESGQRGLIKQLEHAGITVLPHRLRHSRVLGGGFHCVTLDTRRDGGPEDYLS</sequence>